<proteinExistence type="predicted"/>
<gene>
    <name evidence="2" type="ORF">F2Q68_00033453</name>
</gene>
<dbReference type="Proteomes" id="UP000712281">
    <property type="component" value="Unassembled WGS sequence"/>
</dbReference>
<feature type="region of interest" description="Disordered" evidence="1">
    <location>
        <begin position="60"/>
        <end position="130"/>
    </location>
</feature>
<feature type="compositionally biased region" description="Basic residues" evidence="1">
    <location>
        <begin position="60"/>
        <end position="71"/>
    </location>
</feature>
<protein>
    <submittedName>
        <fullName evidence="2">Uncharacterized protein</fullName>
    </submittedName>
</protein>
<comment type="caution">
    <text evidence="2">The sequence shown here is derived from an EMBL/GenBank/DDBJ whole genome shotgun (WGS) entry which is preliminary data.</text>
</comment>
<dbReference type="AlphaFoldDB" id="A0A8S9H083"/>
<evidence type="ECO:0000313" key="2">
    <source>
        <dbReference type="EMBL" id="KAF2551229.1"/>
    </source>
</evidence>
<dbReference type="EMBL" id="QGKW02001988">
    <property type="protein sequence ID" value="KAF2551229.1"/>
    <property type="molecule type" value="Genomic_DNA"/>
</dbReference>
<organism evidence="2 3">
    <name type="scientific">Brassica cretica</name>
    <name type="common">Mustard</name>
    <dbReference type="NCBI Taxonomy" id="69181"/>
    <lineage>
        <taxon>Eukaryota</taxon>
        <taxon>Viridiplantae</taxon>
        <taxon>Streptophyta</taxon>
        <taxon>Embryophyta</taxon>
        <taxon>Tracheophyta</taxon>
        <taxon>Spermatophyta</taxon>
        <taxon>Magnoliopsida</taxon>
        <taxon>eudicotyledons</taxon>
        <taxon>Gunneridae</taxon>
        <taxon>Pentapetalae</taxon>
        <taxon>rosids</taxon>
        <taxon>malvids</taxon>
        <taxon>Brassicales</taxon>
        <taxon>Brassicaceae</taxon>
        <taxon>Brassiceae</taxon>
        <taxon>Brassica</taxon>
    </lineage>
</organism>
<name>A0A8S9H083_BRACR</name>
<sequence>MAGAFKAFKASPATSAPILDLSTGDESSSASDHRFFSNSSTVFHSGYLGPGTFRTISRKPKVRRRPPKGVRKASSSALVTRCQEPEENRREGKHEVRLSMRPARSLRSNRASIPLSRYVANKPEPSSVAT</sequence>
<evidence type="ECO:0000313" key="3">
    <source>
        <dbReference type="Proteomes" id="UP000712281"/>
    </source>
</evidence>
<accession>A0A8S9H083</accession>
<reference evidence="2" key="1">
    <citation type="submission" date="2019-12" db="EMBL/GenBank/DDBJ databases">
        <title>Genome sequencing and annotation of Brassica cretica.</title>
        <authorList>
            <person name="Studholme D.J."/>
            <person name="Sarris P.F."/>
        </authorList>
    </citation>
    <scope>NUCLEOTIDE SEQUENCE</scope>
    <source>
        <strain evidence="2">PFS-001/15</strain>
        <tissue evidence="2">Leaf</tissue>
    </source>
</reference>
<feature type="compositionally biased region" description="Basic and acidic residues" evidence="1">
    <location>
        <begin position="83"/>
        <end position="98"/>
    </location>
</feature>
<evidence type="ECO:0000256" key="1">
    <source>
        <dbReference type="SAM" id="MobiDB-lite"/>
    </source>
</evidence>